<reference evidence="1" key="1">
    <citation type="journal article" date="2022" name="Int. J. Mol. Sci.">
        <title>Draft Genome of Tanacetum Coccineum: Genomic Comparison of Closely Related Tanacetum-Family Plants.</title>
        <authorList>
            <person name="Yamashiro T."/>
            <person name="Shiraishi A."/>
            <person name="Nakayama K."/>
            <person name="Satake H."/>
        </authorList>
    </citation>
    <scope>NUCLEOTIDE SEQUENCE</scope>
</reference>
<organism evidence="1 2">
    <name type="scientific">Tanacetum coccineum</name>
    <dbReference type="NCBI Taxonomy" id="301880"/>
    <lineage>
        <taxon>Eukaryota</taxon>
        <taxon>Viridiplantae</taxon>
        <taxon>Streptophyta</taxon>
        <taxon>Embryophyta</taxon>
        <taxon>Tracheophyta</taxon>
        <taxon>Spermatophyta</taxon>
        <taxon>Magnoliopsida</taxon>
        <taxon>eudicotyledons</taxon>
        <taxon>Gunneridae</taxon>
        <taxon>Pentapetalae</taxon>
        <taxon>asterids</taxon>
        <taxon>campanulids</taxon>
        <taxon>Asterales</taxon>
        <taxon>Asteraceae</taxon>
        <taxon>Asteroideae</taxon>
        <taxon>Anthemideae</taxon>
        <taxon>Anthemidinae</taxon>
        <taxon>Tanacetum</taxon>
    </lineage>
</organism>
<name>A0ABQ5FLQ0_9ASTR</name>
<proteinExistence type="predicted"/>
<evidence type="ECO:0000313" key="1">
    <source>
        <dbReference type="EMBL" id="GJT64256.1"/>
    </source>
</evidence>
<comment type="caution">
    <text evidence="1">The sequence shown here is derived from an EMBL/GenBank/DDBJ whole genome shotgun (WGS) entry which is preliminary data.</text>
</comment>
<dbReference type="EMBL" id="BQNB010017528">
    <property type="protein sequence ID" value="GJT64256.1"/>
    <property type="molecule type" value="Genomic_DNA"/>
</dbReference>
<reference evidence="1" key="2">
    <citation type="submission" date="2022-01" db="EMBL/GenBank/DDBJ databases">
        <authorList>
            <person name="Yamashiro T."/>
            <person name="Shiraishi A."/>
            <person name="Satake H."/>
            <person name="Nakayama K."/>
        </authorList>
    </citation>
    <scope>NUCLEOTIDE SEQUENCE</scope>
</reference>
<keyword evidence="2" id="KW-1185">Reference proteome</keyword>
<protein>
    <recommendedName>
        <fullName evidence="3">Reverse transcriptase domain-containing protein</fullName>
    </recommendedName>
</protein>
<accession>A0ABQ5FLQ0</accession>
<sequence length="188" mass="21556">MLTPETRMIERYIGGLSQNIKANVTSSKPTDIHETITMAHSLMDQVIQDLGEKTFDNKRKCEGNHNDNNNNKYNQNKRQEVARVYAAGPIDKEPLPEQQIREIKTTRETHLPDLVVDKKGIIGMNVQKQGTKAEETRFEATKTVGTKIRETEMEETMIKETRMGIKIAETLASWQIMLMLKERPSRIS</sequence>
<evidence type="ECO:0000313" key="2">
    <source>
        <dbReference type="Proteomes" id="UP001151760"/>
    </source>
</evidence>
<evidence type="ECO:0008006" key="3">
    <source>
        <dbReference type="Google" id="ProtNLM"/>
    </source>
</evidence>
<dbReference type="Proteomes" id="UP001151760">
    <property type="component" value="Unassembled WGS sequence"/>
</dbReference>
<gene>
    <name evidence="1" type="ORF">Tco_1015736</name>
</gene>